<dbReference type="PIRSF" id="PIRSF000808">
    <property type="entry name" value="GalT"/>
    <property type="match status" value="1"/>
</dbReference>
<evidence type="ECO:0008006" key="4">
    <source>
        <dbReference type="Google" id="ProtNLM"/>
    </source>
</evidence>
<dbReference type="SUPFAM" id="SSF54197">
    <property type="entry name" value="HIT-like"/>
    <property type="match status" value="3"/>
</dbReference>
<dbReference type="Proteomes" id="UP000823749">
    <property type="component" value="Chromosome 4"/>
</dbReference>
<dbReference type="InterPro" id="IPR001937">
    <property type="entry name" value="GalP_UDPtransf1"/>
</dbReference>
<comment type="caution">
    <text evidence="2">The sequence shown here is derived from an EMBL/GenBank/DDBJ whole genome shotgun (WGS) entry which is preliminary data.</text>
</comment>
<proteinExistence type="predicted"/>
<dbReference type="AlphaFoldDB" id="A0AAV6KIS8"/>
<dbReference type="InterPro" id="IPR053177">
    <property type="entry name" value="ADP-glucose_phosphorylase"/>
</dbReference>
<protein>
    <recommendedName>
        <fullName evidence="4">UDP-glucose--hexose-1-phosphate uridylyltransferase</fullName>
    </recommendedName>
</protein>
<dbReference type="Gene3D" id="3.30.428.10">
    <property type="entry name" value="HIT-like"/>
    <property type="match status" value="2"/>
</dbReference>
<dbReference type="PANTHER" id="PTHR42763">
    <property type="entry name" value="ADP-GLUCOSE PHOSPHORYLASE"/>
    <property type="match status" value="1"/>
</dbReference>
<sequence length="432" mass="48182">MASQSRNPEIRKDTVNNRWVIFSPARARRPSDFKSKSNTANPNNNPSENCPFCLGREHDCAPEIFRVPPDPSSRWRIRVIQNLYPALSREIEPSSSVHGESPGPGSTGDVAISGFGFHDVVIESPVHSVRLEDLDPVGIGVVLLAYKKRIDQLRCHESIKYIQYSFSRNAKWAVVNIFRVNFGVDVRFLMLEPSKKSIMTSELGLGGLTSRGKVSVIFVARMVYALEALAFMTSAFIASEYIKILHDFEVFKNHGASAGASMSHSHSQIMALPIVPPTVSARLHSMKEHFDQTGRCSLCDIRSDDLLIDESAHFISIVPFAATFPFEIWIIPLDHSSHFHDIDSEKAADLGGLLKLMLRKMSLQLNNPPFNFMIHTTPFQDTCSQLPYAHWFLQIVPQLTVAAGFEMGTGCQINPVFPEDAAKILREVCISS</sequence>
<reference evidence="2" key="1">
    <citation type="submission" date="2020-08" db="EMBL/GenBank/DDBJ databases">
        <title>Plant Genome Project.</title>
        <authorList>
            <person name="Zhang R.-G."/>
        </authorList>
    </citation>
    <scope>NUCLEOTIDE SEQUENCE</scope>
    <source>
        <strain evidence="2">WSP0</strain>
        <tissue evidence="2">Leaf</tissue>
    </source>
</reference>
<name>A0AAV6KIS8_9ERIC</name>
<dbReference type="GO" id="GO:0008108">
    <property type="term" value="F:UDP-glucose:hexose-1-phosphate uridylyltransferase activity"/>
    <property type="evidence" value="ECO:0007669"/>
    <property type="project" value="InterPro"/>
</dbReference>
<evidence type="ECO:0000256" key="1">
    <source>
        <dbReference type="PIRSR" id="PIRSR000808-1"/>
    </source>
</evidence>
<keyword evidence="3" id="KW-1185">Reference proteome</keyword>
<dbReference type="EMBL" id="JACTNZ010000004">
    <property type="protein sequence ID" value="KAG5552212.1"/>
    <property type="molecule type" value="Genomic_DNA"/>
</dbReference>
<accession>A0AAV6KIS8</accession>
<evidence type="ECO:0000313" key="3">
    <source>
        <dbReference type="Proteomes" id="UP000823749"/>
    </source>
</evidence>
<dbReference type="GO" id="GO:0006012">
    <property type="term" value="P:galactose metabolic process"/>
    <property type="evidence" value="ECO:0007669"/>
    <property type="project" value="InterPro"/>
</dbReference>
<evidence type="ECO:0000313" key="2">
    <source>
        <dbReference type="EMBL" id="KAG5552212.1"/>
    </source>
</evidence>
<dbReference type="GO" id="GO:0008270">
    <property type="term" value="F:zinc ion binding"/>
    <property type="evidence" value="ECO:0007669"/>
    <property type="project" value="InterPro"/>
</dbReference>
<dbReference type="InterPro" id="IPR036265">
    <property type="entry name" value="HIT-like_sf"/>
</dbReference>
<feature type="active site" description="Tele-UMP-histidine intermediate" evidence="1">
    <location>
        <position position="266"/>
    </location>
</feature>
<gene>
    <name evidence="2" type="ORF">RHGRI_010336</name>
</gene>
<dbReference type="PANTHER" id="PTHR42763:SF2">
    <property type="entry name" value="ADP-GLUCOSE PHOSPHORYLASE"/>
    <property type="match status" value="1"/>
</dbReference>
<organism evidence="2 3">
    <name type="scientific">Rhododendron griersonianum</name>
    <dbReference type="NCBI Taxonomy" id="479676"/>
    <lineage>
        <taxon>Eukaryota</taxon>
        <taxon>Viridiplantae</taxon>
        <taxon>Streptophyta</taxon>
        <taxon>Embryophyta</taxon>
        <taxon>Tracheophyta</taxon>
        <taxon>Spermatophyta</taxon>
        <taxon>Magnoliopsida</taxon>
        <taxon>eudicotyledons</taxon>
        <taxon>Gunneridae</taxon>
        <taxon>Pentapetalae</taxon>
        <taxon>asterids</taxon>
        <taxon>Ericales</taxon>
        <taxon>Ericaceae</taxon>
        <taxon>Ericoideae</taxon>
        <taxon>Rhodoreae</taxon>
        <taxon>Rhododendron</taxon>
    </lineage>
</organism>